<keyword evidence="2" id="KW-0472">Membrane</keyword>
<dbReference type="STRING" id="1122192.SAMN02745673_04694"/>
<dbReference type="InterPro" id="IPR021214">
    <property type="entry name" value="DUF2568"/>
</dbReference>
<keyword evidence="2" id="KW-1133">Transmembrane helix</keyword>
<feature type="transmembrane region" description="Helical" evidence="2">
    <location>
        <begin position="199"/>
        <end position="216"/>
    </location>
</feature>
<evidence type="ECO:0000256" key="1">
    <source>
        <dbReference type="SAM" id="MobiDB-lite"/>
    </source>
</evidence>
<dbReference type="OrthoDB" id="4338809at2"/>
<dbReference type="Pfam" id="PF10823">
    <property type="entry name" value="DUF2568"/>
    <property type="match status" value="1"/>
</dbReference>
<evidence type="ECO:0000313" key="4">
    <source>
        <dbReference type="Proteomes" id="UP000190637"/>
    </source>
</evidence>
<sequence>MSRNFVHGSRLPDQRLPWCSRHGGLPHRAAARTPHPLATAPHAGHRRLPRGHDHAPRCRLSRGHLPHPAGPRRLTRAGSGLDLCGRTTPTAAVTAPADQPQRLRPSRVVARALNSTLRFTLELCAMVALAFWGFEAGDGIPGKVGLAMATPLMAAVAWAMFVAPGAEMFLPLPGRLLIELLVFGGATAGLAAIGEPVLAGVFGALAVGNSVLVHVWRQDVRTRPVPL</sequence>
<evidence type="ECO:0000313" key="3">
    <source>
        <dbReference type="EMBL" id="SKA37371.1"/>
    </source>
</evidence>
<keyword evidence="2" id="KW-0812">Transmembrane</keyword>
<protein>
    <submittedName>
        <fullName evidence="3">Uncharacterized protein</fullName>
    </submittedName>
</protein>
<evidence type="ECO:0000256" key="2">
    <source>
        <dbReference type="SAM" id="Phobius"/>
    </source>
</evidence>
<accession>A0A1T4TAL5</accession>
<organism evidence="3 4">
    <name type="scientific">Marinactinospora thermotolerans DSM 45154</name>
    <dbReference type="NCBI Taxonomy" id="1122192"/>
    <lineage>
        <taxon>Bacteria</taxon>
        <taxon>Bacillati</taxon>
        <taxon>Actinomycetota</taxon>
        <taxon>Actinomycetes</taxon>
        <taxon>Streptosporangiales</taxon>
        <taxon>Nocardiopsidaceae</taxon>
        <taxon>Marinactinospora</taxon>
    </lineage>
</organism>
<name>A0A1T4TAL5_9ACTN</name>
<dbReference type="AlphaFoldDB" id="A0A1T4TAL5"/>
<reference evidence="3 4" key="1">
    <citation type="submission" date="2017-02" db="EMBL/GenBank/DDBJ databases">
        <authorList>
            <person name="Peterson S.W."/>
        </authorList>
    </citation>
    <scope>NUCLEOTIDE SEQUENCE [LARGE SCALE GENOMIC DNA]</scope>
    <source>
        <strain evidence="3 4">DSM 45154</strain>
    </source>
</reference>
<feature type="region of interest" description="Disordered" evidence="1">
    <location>
        <begin position="22"/>
        <end position="79"/>
    </location>
</feature>
<dbReference type="RefSeq" id="WP_078763913.1">
    <property type="nucleotide sequence ID" value="NZ_FUWS01000017.1"/>
</dbReference>
<dbReference type="Proteomes" id="UP000190637">
    <property type="component" value="Unassembled WGS sequence"/>
</dbReference>
<feature type="transmembrane region" description="Helical" evidence="2">
    <location>
        <begin position="112"/>
        <end position="132"/>
    </location>
</feature>
<proteinExistence type="predicted"/>
<gene>
    <name evidence="3" type="ORF">SAMN02745673_04694</name>
</gene>
<feature type="transmembrane region" description="Helical" evidence="2">
    <location>
        <begin position="144"/>
        <end position="164"/>
    </location>
</feature>
<keyword evidence="4" id="KW-1185">Reference proteome</keyword>
<dbReference type="EMBL" id="FUWS01000017">
    <property type="protein sequence ID" value="SKA37371.1"/>
    <property type="molecule type" value="Genomic_DNA"/>
</dbReference>
<feature type="transmembrane region" description="Helical" evidence="2">
    <location>
        <begin position="176"/>
        <end position="193"/>
    </location>
</feature>